<accession>A0A0D3DIT6</accession>
<dbReference type="AlphaFoldDB" id="A0A0D3DIT6"/>
<reference evidence="2" key="2">
    <citation type="submission" date="2015-03" db="UniProtKB">
        <authorList>
            <consortium name="EnsemblPlants"/>
        </authorList>
    </citation>
    <scope>IDENTIFICATION</scope>
</reference>
<keyword evidence="3" id="KW-1185">Reference proteome</keyword>
<feature type="region of interest" description="Disordered" evidence="1">
    <location>
        <begin position="46"/>
        <end position="109"/>
    </location>
</feature>
<proteinExistence type="predicted"/>
<evidence type="ECO:0000313" key="3">
    <source>
        <dbReference type="Proteomes" id="UP000032141"/>
    </source>
</evidence>
<dbReference type="EnsemblPlants" id="Bo8g002930.1">
    <property type="protein sequence ID" value="Bo8g002930.1"/>
    <property type="gene ID" value="Bo8g002930"/>
</dbReference>
<evidence type="ECO:0000256" key="1">
    <source>
        <dbReference type="SAM" id="MobiDB-lite"/>
    </source>
</evidence>
<feature type="compositionally biased region" description="Basic and acidic residues" evidence="1">
    <location>
        <begin position="98"/>
        <end position="109"/>
    </location>
</feature>
<dbReference type="Gramene" id="Bo8g002930.1">
    <property type="protein sequence ID" value="Bo8g002930.1"/>
    <property type="gene ID" value="Bo8g002930"/>
</dbReference>
<dbReference type="Proteomes" id="UP000032141">
    <property type="component" value="Chromosome C8"/>
</dbReference>
<name>A0A0D3DIT6_BRAOL</name>
<reference evidence="2 3" key="1">
    <citation type="journal article" date="2014" name="Genome Biol.">
        <title>Transcriptome and methylome profiling reveals relics of genome dominance in the mesopolyploid Brassica oleracea.</title>
        <authorList>
            <person name="Parkin I.A."/>
            <person name="Koh C."/>
            <person name="Tang H."/>
            <person name="Robinson S.J."/>
            <person name="Kagale S."/>
            <person name="Clarke W.E."/>
            <person name="Town C.D."/>
            <person name="Nixon J."/>
            <person name="Krishnakumar V."/>
            <person name="Bidwell S.L."/>
            <person name="Denoeud F."/>
            <person name="Belcram H."/>
            <person name="Links M.G."/>
            <person name="Just J."/>
            <person name="Clarke C."/>
            <person name="Bender T."/>
            <person name="Huebert T."/>
            <person name="Mason A.S."/>
            <person name="Pires J.C."/>
            <person name="Barker G."/>
            <person name="Moore J."/>
            <person name="Walley P.G."/>
            <person name="Manoli S."/>
            <person name="Batley J."/>
            <person name="Edwards D."/>
            <person name="Nelson M.N."/>
            <person name="Wang X."/>
            <person name="Paterson A.H."/>
            <person name="King G."/>
            <person name="Bancroft I."/>
            <person name="Chalhoub B."/>
            <person name="Sharpe A.G."/>
        </authorList>
    </citation>
    <scope>NUCLEOTIDE SEQUENCE</scope>
    <source>
        <strain evidence="2 3">cv. TO1000</strain>
    </source>
</reference>
<organism evidence="2 3">
    <name type="scientific">Brassica oleracea var. oleracea</name>
    <dbReference type="NCBI Taxonomy" id="109376"/>
    <lineage>
        <taxon>Eukaryota</taxon>
        <taxon>Viridiplantae</taxon>
        <taxon>Streptophyta</taxon>
        <taxon>Embryophyta</taxon>
        <taxon>Tracheophyta</taxon>
        <taxon>Spermatophyta</taxon>
        <taxon>Magnoliopsida</taxon>
        <taxon>eudicotyledons</taxon>
        <taxon>Gunneridae</taxon>
        <taxon>Pentapetalae</taxon>
        <taxon>rosids</taxon>
        <taxon>malvids</taxon>
        <taxon>Brassicales</taxon>
        <taxon>Brassicaceae</taxon>
        <taxon>Brassiceae</taxon>
        <taxon>Brassica</taxon>
    </lineage>
</organism>
<evidence type="ECO:0000313" key="2">
    <source>
        <dbReference type="EnsemblPlants" id="Bo8g002930.1"/>
    </source>
</evidence>
<dbReference type="HOGENOM" id="CLU_2029950_0_0_1"/>
<sequence>MHLELKRGDKGDHWTSSAWERPYRSVTMNSLCPTSQSDLTRSLTISSFWSDPKQPPRATTRSRSSSRARSPQRHPEVATATPRGRHSDTPRSLGFVSMRHEKQAGSDVPREIKDDYVRAMMF</sequence>
<protein>
    <submittedName>
        <fullName evidence="2">Uncharacterized protein</fullName>
    </submittedName>
</protein>